<evidence type="ECO:0000313" key="2">
    <source>
        <dbReference type="Proteomes" id="UP000479190"/>
    </source>
</evidence>
<gene>
    <name evidence="1" type="ORF">TBRA_LOCUS15003</name>
</gene>
<dbReference type="AlphaFoldDB" id="A0A6H5J1F1"/>
<keyword evidence="2" id="KW-1185">Reference proteome</keyword>
<name>A0A6H5J1F1_9HYME</name>
<reference evidence="1 2" key="1">
    <citation type="submission" date="2020-02" db="EMBL/GenBank/DDBJ databases">
        <authorList>
            <person name="Ferguson B K."/>
        </authorList>
    </citation>
    <scope>NUCLEOTIDE SEQUENCE [LARGE SCALE GENOMIC DNA]</scope>
</reference>
<organism evidence="1 2">
    <name type="scientific">Trichogramma brassicae</name>
    <dbReference type="NCBI Taxonomy" id="86971"/>
    <lineage>
        <taxon>Eukaryota</taxon>
        <taxon>Metazoa</taxon>
        <taxon>Ecdysozoa</taxon>
        <taxon>Arthropoda</taxon>
        <taxon>Hexapoda</taxon>
        <taxon>Insecta</taxon>
        <taxon>Pterygota</taxon>
        <taxon>Neoptera</taxon>
        <taxon>Endopterygota</taxon>
        <taxon>Hymenoptera</taxon>
        <taxon>Apocrita</taxon>
        <taxon>Proctotrupomorpha</taxon>
        <taxon>Chalcidoidea</taxon>
        <taxon>Trichogrammatidae</taxon>
        <taxon>Trichogramma</taxon>
    </lineage>
</organism>
<protein>
    <submittedName>
        <fullName evidence="1">Uncharacterized protein</fullName>
    </submittedName>
</protein>
<sequence>MTSRTRVYRLRVRSLEASGSKRGNHRANSRIVVFTRSVIPVPQLDWRVRINSGKTMKSCSSAASWNTDTNDDK</sequence>
<accession>A0A6H5J1F1</accession>
<proteinExistence type="predicted"/>
<evidence type="ECO:0000313" key="1">
    <source>
        <dbReference type="EMBL" id="CAB0043415.1"/>
    </source>
</evidence>
<dbReference type="EMBL" id="CADCXV010001316">
    <property type="protein sequence ID" value="CAB0043415.1"/>
    <property type="molecule type" value="Genomic_DNA"/>
</dbReference>
<dbReference type="Proteomes" id="UP000479190">
    <property type="component" value="Unassembled WGS sequence"/>
</dbReference>